<dbReference type="Pfam" id="PF00534">
    <property type="entry name" value="Glycos_transf_1"/>
    <property type="match status" value="1"/>
</dbReference>
<protein>
    <submittedName>
        <fullName evidence="3">Glycosyltransferase involved in cell wall biosynthesis</fullName>
    </submittedName>
</protein>
<organism evidence="3 4">
    <name type="scientific">Aeribacillus alveayuensis</name>
    <dbReference type="NCBI Taxonomy" id="279215"/>
    <lineage>
        <taxon>Bacteria</taxon>
        <taxon>Bacillati</taxon>
        <taxon>Bacillota</taxon>
        <taxon>Bacilli</taxon>
        <taxon>Bacillales</taxon>
        <taxon>Bacillaceae</taxon>
        <taxon>Aeribacillus</taxon>
    </lineage>
</organism>
<dbReference type="InterPro" id="IPR001296">
    <property type="entry name" value="Glyco_trans_1"/>
</dbReference>
<dbReference type="InterPro" id="IPR028098">
    <property type="entry name" value="Glyco_trans_4-like_N"/>
</dbReference>
<sequence length="380" mass="43273">MKIAFICTEKLPSPAIKGGAIQLMIDGIAPYFAKKHSLTIYSIVEPQLPAKSIENGIQYVRFPQVNYYNDVVKDLSQHSFDLIHIFNRPKQVKKIHHASPNSIIITSLHNDMFSPLKIAESEAKEAIQYTNAFTTVSEYIKRTLTDRYPKAKEKTTVVYSGVDINNYPLRSSQKGKAIRQQIRNKLQIDEKKVILFVGRLSKTKGPDLLIKAMYDVIKEHPNAVLVIVGGKWFSDNGVNDYVRSLYELAAPIKNHILFTNFVPSKDIPNILLAGDVLVCSSRWHEPLARIHYEAMAAQLPIITTNRGGNAEVIFHDFNGLVIDHYYQVESFTKCINFLLNSPELCQRFGKNGRLLTEMNFKFEHTATRLESVYEKAMKQK</sequence>
<dbReference type="Proteomes" id="UP001225646">
    <property type="component" value="Unassembled WGS sequence"/>
</dbReference>
<evidence type="ECO:0000313" key="4">
    <source>
        <dbReference type="Proteomes" id="UP001225646"/>
    </source>
</evidence>
<feature type="domain" description="Glycosyl transferase family 1" evidence="1">
    <location>
        <begin position="179"/>
        <end position="353"/>
    </location>
</feature>
<dbReference type="CDD" id="cd03801">
    <property type="entry name" value="GT4_PimA-like"/>
    <property type="match status" value="1"/>
</dbReference>
<dbReference type="Pfam" id="PF13439">
    <property type="entry name" value="Glyco_transf_4"/>
    <property type="match status" value="1"/>
</dbReference>
<gene>
    <name evidence="3" type="ORF">J2S06_001553</name>
</gene>
<keyword evidence="4" id="KW-1185">Reference proteome</keyword>
<dbReference type="EMBL" id="JAUSTR010000004">
    <property type="protein sequence ID" value="MDQ0162476.1"/>
    <property type="molecule type" value="Genomic_DNA"/>
</dbReference>
<dbReference type="Gene3D" id="3.40.50.2000">
    <property type="entry name" value="Glycogen Phosphorylase B"/>
    <property type="match status" value="2"/>
</dbReference>
<feature type="domain" description="Glycosyltransferase subfamily 4-like N-terminal" evidence="2">
    <location>
        <begin position="68"/>
        <end position="165"/>
    </location>
</feature>
<accession>A0ABT9VNE4</accession>
<evidence type="ECO:0000259" key="2">
    <source>
        <dbReference type="Pfam" id="PF13439"/>
    </source>
</evidence>
<comment type="caution">
    <text evidence="3">The sequence shown here is derived from an EMBL/GenBank/DDBJ whole genome shotgun (WGS) entry which is preliminary data.</text>
</comment>
<evidence type="ECO:0000313" key="3">
    <source>
        <dbReference type="EMBL" id="MDQ0162476.1"/>
    </source>
</evidence>
<reference evidence="3 4" key="1">
    <citation type="submission" date="2023-07" db="EMBL/GenBank/DDBJ databases">
        <title>Genomic Encyclopedia of Type Strains, Phase IV (KMG-IV): sequencing the most valuable type-strain genomes for metagenomic binning, comparative biology and taxonomic classification.</title>
        <authorList>
            <person name="Goeker M."/>
        </authorList>
    </citation>
    <scope>NUCLEOTIDE SEQUENCE [LARGE SCALE GENOMIC DNA]</scope>
    <source>
        <strain evidence="3 4">DSM 19092</strain>
    </source>
</reference>
<dbReference type="PANTHER" id="PTHR12526:SF638">
    <property type="entry name" value="SPORE COAT PROTEIN SA"/>
    <property type="match status" value="1"/>
</dbReference>
<evidence type="ECO:0000259" key="1">
    <source>
        <dbReference type="Pfam" id="PF00534"/>
    </source>
</evidence>
<name>A0ABT9VNE4_9BACI</name>
<dbReference type="SUPFAM" id="SSF53756">
    <property type="entry name" value="UDP-Glycosyltransferase/glycogen phosphorylase"/>
    <property type="match status" value="1"/>
</dbReference>
<proteinExistence type="predicted"/>
<dbReference type="PANTHER" id="PTHR12526">
    <property type="entry name" value="GLYCOSYLTRANSFERASE"/>
    <property type="match status" value="1"/>
</dbReference>
<dbReference type="RefSeq" id="WP_419151894.1">
    <property type="nucleotide sequence ID" value="NZ_JAUSTR010000004.1"/>
</dbReference>